<accession>A0AC34RBS1</accession>
<protein>
    <submittedName>
        <fullName evidence="2">Uncharacterized protein</fullName>
    </submittedName>
</protein>
<sequence length="141" mass="15412">MESQVSVPQYETPPDVSVLEQPQEEDNKQRADSIKPIPAARSTSTTTSNNQSDTLLSMEKRLEECERKLAALSSRPEKNSGAATSLNFDRPETTSGVGTSLNFDRYEFAMDVYVKVAASETIPAAVKTEIKKLLLSAAIES</sequence>
<name>A0AC34RBS1_9BILA</name>
<dbReference type="Proteomes" id="UP000887576">
    <property type="component" value="Unplaced"/>
</dbReference>
<proteinExistence type="predicted"/>
<organism evidence="1 2">
    <name type="scientific">Panagrolaimus sp. JU765</name>
    <dbReference type="NCBI Taxonomy" id="591449"/>
    <lineage>
        <taxon>Eukaryota</taxon>
        <taxon>Metazoa</taxon>
        <taxon>Ecdysozoa</taxon>
        <taxon>Nematoda</taxon>
        <taxon>Chromadorea</taxon>
        <taxon>Rhabditida</taxon>
        <taxon>Tylenchina</taxon>
        <taxon>Panagrolaimomorpha</taxon>
        <taxon>Panagrolaimoidea</taxon>
        <taxon>Panagrolaimidae</taxon>
        <taxon>Panagrolaimus</taxon>
    </lineage>
</organism>
<evidence type="ECO:0000313" key="1">
    <source>
        <dbReference type="Proteomes" id="UP000887576"/>
    </source>
</evidence>
<reference evidence="2" key="1">
    <citation type="submission" date="2022-11" db="UniProtKB">
        <authorList>
            <consortium name="WormBaseParasite"/>
        </authorList>
    </citation>
    <scope>IDENTIFICATION</scope>
</reference>
<evidence type="ECO:0000313" key="2">
    <source>
        <dbReference type="WBParaSite" id="JU765_v2.g5362.t1"/>
    </source>
</evidence>
<dbReference type="WBParaSite" id="JU765_v2.g5362.t1">
    <property type="protein sequence ID" value="JU765_v2.g5362.t1"/>
    <property type="gene ID" value="JU765_v2.g5362"/>
</dbReference>